<dbReference type="OMA" id="ENANMIP"/>
<evidence type="ECO:0000313" key="3">
    <source>
        <dbReference type="EMBL" id="EFO88744.1"/>
    </source>
</evidence>
<proteinExistence type="predicted"/>
<dbReference type="STRING" id="31234.E3M1X7"/>
<dbReference type="InParanoid" id="E3M1X7"/>
<feature type="domain" description="NTF2-like" evidence="2">
    <location>
        <begin position="377"/>
        <end position="521"/>
    </location>
</feature>
<feature type="domain" description="NTF2-like" evidence="2">
    <location>
        <begin position="234"/>
        <end position="375"/>
    </location>
</feature>
<reference evidence="3" key="1">
    <citation type="submission" date="2007-07" db="EMBL/GenBank/DDBJ databases">
        <title>PCAP assembly of the Caenorhabditis remanei genome.</title>
        <authorList>
            <consortium name="The Caenorhabditis remanei Sequencing Consortium"/>
            <person name="Wilson R.K."/>
        </authorList>
    </citation>
    <scope>NUCLEOTIDE SEQUENCE [LARGE SCALE GENOMIC DNA]</scope>
    <source>
        <strain evidence="3">PB4641</strain>
    </source>
</reference>
<dbReference type="InterPro" id="IPR058879">
    <property type="entry name" value="NTF2-like_dom_nem"/>
</dbReference>
<keyword evidence="1" id="KW-0732">Signal</keyword>
<feature type="chain" id="PRO_5003175004" description="NTF2-like domain-containing protein" evidence="1">
    <location>
        <begin position="20"/>
        <end position="534"/>
    </location>
</feature>
<evidence type="ECO:0000313" key="4">
    <source>
        <dbReference type="Proteomes" id="UP000008281"/>
    </source>
</evidence>
<feature type="domain" description="NTF2-like" evidence="2">
    <location>
        <begin position="60"/>
        <end position="213"/>
    </location>
</feature>
<dbReference type="OrthoDB" id="5869523at2759"/>
<keyword evidence="4" id="KW-1185">Reference proteome</keyword>
<evidence type="ECO:0000256" key="1">
    <source>
        <dbReference type="SAM" id="SignalP"/>
    </source>
</evidence>
<organism evidence="4">
    <name type="scientific">Caenorhabditis remanei</name>
    <name type="common">Caenorhabditis vulgaris</name>
    <dbReference type="NCBI Taxonomy" id="31234"/>
    <lineage>
        <taxon>Eukaryota</taxon>
        <taxon>Metazoa</taxon>
        <taxon>Ecdysozoa</taxon>
        <taxon>Nematoda</taxon>
        <taxon>Chromadorea</taxon>
        <taxon>Rhabditida</taxon>
        <taxon>Rhabditina</taxon>
        <taxon>Rhabditomorpha</taxon>
        <taxon>Rhabditoidea</taxon>
        <taxon>Rhabditidae</taxon>
        <taxon>Peloderinae</taxon>
        <taxon>Caenorhabditis</taxon>
    </lineage>
</organism>
<accession>E3M1X7</accession>
<dbReference type="EMBL" id="DS268421">
    <property type="protein sequence ID" value="EFO88744.1"/>
    <property type="molecule type" value="Genomic_DNA"/>
</dbReference>
<feature type="signal peptide" evidence="1">
    <location>
        <begin position="1"/>
        <end position="19"/>
    </location>
</feature>
<dbReference type="eggNOG" id="KOG4209">
    <property type="taxonomic scope" value="Eukaryota"/>
</dbReference>
<dbReference type="Proteomes" id="UP000008281">
    <property type="component" value="Unassembled WGS sequence"/>
</dbReference>
<sequence>MFFRVALLLLLAQAVLIESSKIHDILKKIGKRLPKKDNTELGLLETIVNDVDAYNGLSEEEQHKRKLETAEGMMHLFTRVSSNYHGDFNKAFTIIESLLEPDMTAEICGDGKKLNAYQFMKHLRQSSTLYYGRFVQSDYFDIFKTDRDTLHMITNFTQTDKNGLKVVFEYDIKMKTTVAKAFFFNTIQCFQYTTSYIFSITHVTQGGSCADNGLASFSNPELEGVDWMVDDIKELQTKPSAKLFFKLFTPAVVQNFEENANMIPKQWMGGINSSVTKITVCQEKIPDSVEYTEEAFRSWYLQFRLMWHPKKGAEDTYTLQILELKPDSIIARVTMKLQMGRKEDAPVHDWNFKFSGKNISGTWNFERIEVLCNPTVEYKDQSLNFIREVVARKFGDDLKERNNTEWYSTVAFIKDFTKHNNFEMTDCIKDTVQKITLYDLFKKDQEDVHGIKFTKYYIEEENIEFPAPDTATFRFKTASKPADASADQTEEKEHEWTFDIKWDQMDQFYYIEKMGIGCEKKWSFMGTVQNIFGR</sequence>
<evidence type="ECO:0000259" key="2">
    <source>
        <dbReference type="Pfam" id="PF26529"/>
    </source>
</evidence>
<dbReference type="AlphaFoldDB" id="E3M1X7"/>
<dbReference type="Pfam" id="PF26529">
    <property type="entry name" value="NTF2_2"/>
    <property type="match status" value="3"/>
</dbReference>
<dbReference type="HOGENOM" id="CLU_038306_0_0_1"/>
<gene>
    <name evidence="3" type="ORF">CRE_06391</name>
</gene>
<name>E3M1X7_CAERE</name>
<protein>
    <recommendedName>
        <fullName evidence="2">NTF2-like domain-containing protein</fullName>
    </recommendedName>
</protein>